<dbReference type="GO" id="GO:0055070">
    <property type="term" value="P:copper ion homeostasis"/>
    <property type="evidence" value="ECO:0007669"/>
    <property type="project" value="TreeGrafter"/>
</dbReference>
<dbReference type="InterPro" id="IPR023214">
    <property type="entry name" value="HAD_sf"/>
</dbReference>
<protein>
    <submittedName>
        <fullName evidence="2">Cu+-exporting ATPase</fullName>
    </submittedName>
</protein>
<dbReference type="RefSeq" id="WP_083524764.1">
    <property type="nucleotide sequence ID" value="NZ_BCNX01000006.1"/>
</dbReference>
<evidence type="ECO:0000256" key="1">
    <source>
        <dbReference type="ARBA" id="ARBA00022967"/>
    </source>
</evidence>
<dbReference type="SUPFAM" id="SSF56784">
    <property type="entry name" value="HAD-like"/>
    <property type="match status" value="1"/>
</dbReference>
<reference evidence="2 3" key="1">
    <citation type="submission" date="2016-10" db="EMBL/GenBank/DDBJ databases">
        <authorList>
            <person name="Varghese N."/>
            <person name="Submissions S."/>
        </authorList>
    </citation>
    <scope>NUCLEOTIDE SEQUENCE [LARGE SCALE GENOMIC DNA]</scope>
    <source>
        <strain evidence="2 3">DSM 2373</strain>
    </source>
</reference>
<dbReference type="PANTHER" id="PTHR43520">
    <property type="entry name" value="ATP7, ISOFORM B"/>
    <property type="match status" value="1"/>
</dbReference>
<dbReference type="PANTHER" id="PTHR43520:SF8">
    <property type="entry name" value="P-TYPE CU(+) TRANSPORTER"/>
    <property type="match status" value="1"/>
</dbReference>
<evidence type="ECO:0000313" key="2">
    <source>
        <dbReference type="EMBL" id="SDJ85161.1"/>
    </source>
</evidence>
<dbReference type="GO" id="GO:0016020">
    <property type="term" value="C:membrane"/>
    <property type="evidence" value="ECO:0007669"/>
    <property type="project" value="TreeGrafter"/>
</dbReference>
<gene>
    <name evidence="2" type="ORF">SAMN04488571_101236</name>
</gene>
<dbReference type="GO" id="GO:0005507">
    <property type="term" value="F:copper ion binding"/>
    <property type="evidence" value="ECO:0007669"/>
    <property type="project" value="TreeGrafter"/>
</dbReference>
<dbReference type="Gene3D" id="3.40.50.1000">
    <property type="entry name" value="HAD superfamily/HAD-like"/>
    <property type="match status" value="1"/>
</dbReference>
<dbReference type="STRING" id="2200.GCA_001571405_00981"/>
<keyword evidence="1" id="KW-1278">Translocase</keyword>
<keyword evidence="3" id="KW-1185">Reference proteome</keyword>
<dbReference type="AlphaFoldDB" id="A0A1G8X3X5"/>
<accession>A0A1G8X3X5</accession>
<dbReference type="EMBL" id="FNFT01000001">
    <property type="protein sequence ID" value="SDJ85161.1"/>
    <property type="molecule type" value="Genomic_DNA"/>
</dbReference>
<dbReference type="InterPro" id="IPR036412">
    <property type="entry name" value="HAD-like_sf"/>
</dbReference>
<name>A0A1G8X3X5_9EURY</name>
<dbReference type="GO" id="GO:0043682">
    <property type="term" value="F:P-type divalent copper transporter activity"/>
    <property type="evidence" value="ECO:0007669"/>
    <property type="project" value="TreeGrafter"/>
</dbReference>
<proteinExistence type="predicted"/>
<dbReference type="Proteomes" id="UP000326500">
    <property type="component" value="Unassembled WGS sequence"/>
</dbReference>
<dbReference type="OrthoDB" id="146001at2157"/>
<dbReference type="Pfam" id="PF00702">
    <property type="entry name" value="Hydrolase"/>
    <property type="match status" value="1"/>
</dbReference>
<organism evidence="2 3">
    <name type="scientific">Methanoculleus thermophilus</name>
    <dbReference type="NCBI Taxonomy" id="2200"/>
    <lineage>
        <taxon>Archaea</taxon>
        <taxon>Methanobacteriati</taxon>
        <taxon>Methanobacteriota</taxon>
        <taxon>Stenosarchaea group</taxon>
        <taxon>Methanomicrobia</taxon>
        <taxon>Methanomicrobiales</taxon>
        <taxon>Methanomicrobiaceae</taxon>
        <taxon>Methanoculleus</taxon>
    </lineage>
</organism>
<sequence length="290" mass="32026">MSVAVVFDSAGTLLRTYRVARDVLHDEMLIDVETTTLTFGAEGRVLVVLHLHSRDVMGAPPDQLLSEFFHERSVGFGVACSRRVIPAEDVAEILYSDKTAQVSDLQACIREVWSCCKRESIVTMNSGVILNMDLSGIEFTVTTGGRPFSGAKETISTLHRMGVPVYIASGDRVAKLERMGDYLGIPRERVYGVATPSMKARIVEDLKERYSKVVMVGDAINDLNAFRKADLALLTEQQSDRKPEILYSSVDMVIRNVSEVPGIVAELLKDIAAAEKKCNNINSNMIPRED</sequence>
<evidence type="ECO:0000313" key="3">
    <source>
        <dbReference type="Proteomes" id="UP000326500"/>
    </source>
</evidence>